<feature type="compositionally biased region" description="Polar residues" evidence="16">
    <location>
        <begin position="146"/>
        <end position="166"/>
    </location>
</feature>
<dbReference type="GO" id="GO:0006915">
    <property type="term" value="P:apoptotic process"/>
    <property type="evidence" value="ECO:0007669"/>
    <property type="project" value="UniProtKB-KW"/>
</dbReference>
<evidence type="ECO:0000256" key="13">
    <source>
        <dbReference type="ARBA" id="ARBA00040277"/>
    </source>
</evidence>
<dbReference type="GO" id="GO:0000122">
    <property type="term" value="P:negative regulation of transcription by RNA polymerase II"/>
    <property type="evidence" value="ECO:0007669"/>
    <property type="project" value="TreeGrafter"/>
</dbReference>
<dbReference type="PANTHER" id="PTHR24168">
    <property type="entry name" value="KN MOTIF AND ANKYRIN REPEAT DOMAIN-CONTAINING"/>
    <property type="match status" value="1"/>
</dbReference>
<accession>A0A6P7IQ59</accession>
<feature type="repeat" description="ANK" evidence="14">
    <location>
        <begin position="944"/>
        <end position="977"/>
    </location>
</feature>
<evidence type="ECO:0000256" key="3">
    <source>
        <dbReference type="ARBA" id="ARBA00022481"/>
    </source>
</evidence>
<feature type="repeat" description="ANK" evidence="14">
    <location>
        <begin position="839"/>
        <end position="863"/>
    </location>
</feature>
<feature type="compositionally biased region" description="Polar residues" evidence="16">
    <location>
        <begin position="717"/>
        <end position="740"/>
    </location>
</feature>
<dbReference type="PANTHER" id="PTHR24168:SF0">
    <property type="entry name" value="KN MOTIF AND ANKYRIN REPEAT DOMAIN-CONTAINING PROTEIN 2"/>
    <property type="match status" value="1"/>
</dbReference>
<sequence>MMAQVLHMDPSFPGKLNPPAPSSLHTKEQEAPYSVETPYGYRLDLDFLKYVNDIEKGNTIKKVPIQRRPRYGSLPRGYGYTGSWWTSTESLCSNTSMDSRHSSFSYCAPGYHTSQRPSFSASRVEKTLLDARRKLEEEKEGRRFSNLGNMHSSVAGSNTSLSSAHSFNRAHGGGGSFTPMSSGLSTPVTPTPAHLQHIREQMAAALRKIRELEEQVKTIPVLQVKISVLQEEKRQLSVQLKSQKFLGHTLGFNRSRPRGELYIDIPEEEVSTGAKSTNKPAGPLSPTSPEGSKQDSGCEIEDTVIVGGARPGAKREVRTVGVGPEDTKSPCHVGVWVREKDLGLLPETEVLKDQVGQLEGQLKRTMQELQAAQQQVSAVQKTPQAEHPVMATSMGWQEPQGCSLHTLVSFTQQPQQRQQRTVGIQVYTLEQPTVVEVGTLLRAETCSSLSALPADGVVEVHHKGNTEDVPLELPIAVSSKQVRDVLKSGLSTSVPVANPAIAVASGNLHSNEETHLHTTSESVQSQESSSKAATSPQSSLRSIMKRKAEGEPGSPSTKKNLQFIGVNGGYESTSSDDSSSESSDEGSDSSEYHEAREKLPESTAQHQQTAHNKASQPQESTTVPQQTAVKLPVVIPDSESSSQTASVDTRLSCKPTQSPATDTVGEKCASDHTPTPPLPANDPASEETVHKSPEKHTVTQEVTPTSSSTEPTPEQNCCKTTEINMQQHSVQSETSVTPTQTESKAAAETDSATASAKQVRLELSDSLMSALDALQKALGEANAFSQQGARAAYTTVLQEWLRVSCHKAADTAVVKAYMDTFASISPQLLEFVINMADGNGNTALHYTVSHSNFPVVKLLLDTGLCNADKQNKAGYTAIMLTALAAFHSDSDLQTVLQLLRTGDVNAKASQAGQTALMLAVSHGRGDMVRALLSCGAQVNIRDDDGSTALMCACEHGHVDIVRQLLSVPGCDATLADNDGSTALSIALEASQNDIAVLLYAHLNFAKPPSPVSPKSPLLGSSPPAGEPK</sequence>
<evidence type="ECO:0000256" key="8">
    <source>
        <dbReference type="ARBA" id="ARBA00023015"/>
    </source>
</evidence>
<feature type="region of interest" description="Disordered" evidence="16">
    <location>
        <begin position="513"/>
        <end position="755"/>
    </location>
</feature>
<dbReference type="SUPFAM" id="SSF48403">
    <property type="entry name" value="Ankyrin repeat"/>
    <property type="match status" value="1"/>
</dbReference>
<evidence type="ECO:0000256" key="4">
    <source>
        <dbReference type="ARBA" id="ARBA00022490"/>
    </source>
</evidence>
<dbReference type="FunFam" id="1.25.40.20:FF:000017">
    <property type="entry name" value="KN motif and ankyrin repeat domain-containing protein 1"/>
    <property type="match status" value="1"/>
</dbReference>
<evidence type="ECO:0000256" key="5">
    <source>
        <dbReference type="ARBA" id="ARBA00022553"/>
    </source>
</evidence>
<dbReference type="InParanoid" id="A0A6P7IQ59"/>
<evidence type="ECO:0000256" key="2">
    <source>
        <dbReference type="ARBA" id="ARBA00004496"/>
    </source>
</evidence>
<keyword evidence="12" id="KW-0804">Transcription</keyword>
<reference evidence="18" key="1">
    <citation type="submission" date="2025-08" db="UniProtKB">
        <authorList>
            <consortium name="RefSeq"/>
        </authorList>
    </citation>
    <scope>IDENTIFICATION</scope>
</reference>
<feature type="compositionally biased region" description="Basic and acidic residues" evidence="16">
    <location>
        <begin position="590"/>
        <end position="600"/>
    </location>
</feature>
<dbReference type="OrthoDB" id="5406014at2759"/>
<dbReference type="GO" id="GO:2000134">
    <property type="term" value="P:negative regulation of G1/S transition of mitotic cell cycle"/>
    <property type="evidence" value="ECO:0007669"/>
    <property type="project" value="TreeGrafter"/>
</dbReference>
<feature type="compositionally biased region" description="Acidic residues" evidence="16">
    <location>
        <begin position="578"/>
        <end position="588"/>
    </location>
</feature>
<keyword evidence="6" id="KW-0053">Apoptosis</keyword>
<evidence type="ECO:0000256" key="15">
    <source>
        <dbReference type="SAM" id="Coils"/>
    </source>
</evidence>
<keyword evidence="7" id="KW-0677">Repeat</keyword>
<feature type="compositionally biased region" description="Polar residues" evidence="16">
    <location>
        <begin position="178"/>
        <end position="188"/>
    </location>
</feature>
<feature type="region of interest" description="Disordered" evidence="16">
    <location>
        <begin position="1008"/>
        <end position="1028"/>
    </location>
</feature>
<dbReference type="GeneID" id="114439449"/>
<evidence type="ECO:0000256" key="9">
    <source>
        <dbReference type="ARBA" id="ARBA00023043"/>
    </source>
</evidence>
<dbReference type="GO" id="GO:0030837">
    <property type="term" value="P:negative regulation of actin filament polymerization"/>
    <property type="evidence" value="ECO:0007669"/>
    <property type="project" value="InterPro"/>
</dbReference>
<evidence type="ECO:0000256" key="6">
    <source>
        <dbReference type="ARBA" id="ARBA00022703"/>
    </source>
</evidence>
<dbReference type="InterPro" id="IPR002110">
    <property type="entry name" value="Ankyrin_rpt"/>
</dbReference>
<dbReference type="Pfam" id="PF12796">
    <property type="entry name" value="Ank_2"/>
    <property type="match status" value="2"/>
</dbReference>
<dbReference type="Pfam" id="PF12075">
    <property type="entry name" value="KN_motif"/>
    <property type="match status" value="1"/>
</dbReference>
<dbReference type="FunCoup" id="A0A6P7IQ59">
    <property type="interactions" value="1087"/>
</dbReference>
<evidence type="ECO:0000256" key="14">
    <source>
        <dbReference type="PROSITE-ProRule" id="PRU00023"/>
    </source>
</evidence>
<feature type="compositionally biased region" description="Low complexity" evidence="16">
    <location>
        <begin position="741"/>
        <end position="755"/>
    </location>
</feature>
<dbReference type="InterPro" id="IPR036770">
    <property type="entry name" value="Ankyrin_rpt-contain_sf"/>
</dbReference>
<dbReference type="GO" id="GO:0033147">
    <property type="term" value="P:negative regulation of intracellular estrogen receptor signaling pathway"/>
    <property type="evidence" value="ECO:0007669"/>
    <property type="project" value="TreeGrafter"/>
</dbReference>
<keyword evidence="10 15" id="KW-0175">Coiled coil</keyword>
<dbReference type="AlphaFoldDB" id="A0A6P7IQ59"/>
<feature type="repeat" description="ANK" evidence="14">
    <location>
        <begin position="911"/>
        <end position="943"/>
    </location>
</feature>
<keyword evidence="8" id="KW-0805">Transcription regulation</keyword>
<feature type="coiled-coil region" evidence="15">
    <location>
        <begin position="348"/>
        <end position="382"/>
    </location>
</feature>
<feature type="compositionally biased region" description="Low complexity" evidence="16">
    <location>
        <begin position="699"/>
        <end position="715"/>
    </location>
</feature>
<dbReference type="CTD" id="25959"/>
<keyword evidence="17" id="KW-1185">Reference proteome</keyword>
<feature type="region of interest" description="Disordered" evidence="16">
    <location>
        <begin position="269"/>
        <end position="297"/>
    </location>
</feature>
<evidence type="ECO:0000256" key="16">
    <source>
        <dbReference type="SAM" id="MobiDB-lite"/>
    </source>
</evidence>
<feature type="compositionally biased region" description="Low complexity" evidence="16">
    <location>
        <begin position="1014"/>
        <end position="1028"/>
    </location>
</feature>
<evidence type="ECO:0000256" key="11">
    <source>
        <dbReference type="ARBA" id="ARBA00023128"/>
    </source>
</evidence>
<feature type="compositionally biased region" description="Low complexity" evidence="16">
    <location>
        <begin position="520"/>
        <end position="539"/>
    </location>
</feature>
<dbReference type="GO" id="GO:0008285">
    <property type="term" value="P:negative regulation of cell population proliferation"/>
    <property type="evidence" value="ECO:0007669"/>
    <property type="project" value="TreeGrafter"/>
</dbReference>
<dbReference type="RefSeq" id="XP_028267191.1">
    <property type="nucleotide sequence ID" value="XM_028411390.1"/>
</dbReference>
<feature type="compositionally biased region" description="Polar residues" evidence="16">
    <location>
        <begin position="602"/>
        <end position="628"/>
    </location>
</feature>
<name>A0A6P7IQ59_9TELE</name>
<evidence type="ECO:0000256" key="10">
    <source>
        <dbReference type="ARBA" id="ARBA00023054"/>
    </source>
</evidence>
<evidence type="ECO:0000313" key="17">
    <source>
        <dbReference type="Proteomes" id="UP000515145"/>
    </source>
</evidence>
<evidence type="ECO:0000256" key="7">
    <source>
        <dbReference type="ARBA" id="ARBA00022737"/>
    </source>
</evidence>
<dbReference type="PROSITE" id="PS50297">
    <property type="entry name" value="ANK_REP_REGION"/>
    <property type="match status" value="3"/>
</dbReference>
<evidence type="ECO:0000313" key="18">
    <source>
        <dbReference type="RefSeq" id="XP_028267191.1"/>
    </source>
</evidence>
<dbReference type="Gene3D" id="1.25.40.20">
    <property type="entry name" value="Ankyrin repeat-containing domain"/>
    <property type="match status" value="1"/>
</dbReference>
<comment type="subcellular location">
    <subcellularLocation>
        <location evidence="2">Cytoplasm</location>
    </subcellularLocation>
    <subcellularLocation>
        <location evidence="1">Mitochondrion</location>
    </subcellularLocation>
</comment>
<dbReference type="Proteomes" id="UP000515145">
    <property type="component" value="Chromosome 8"/>
</dbReference>
<keyword evidence="11" id="KW-0496">Mitochondrion</keyword>
<feature type="region of interest" description="Disordered" evidence="16">
    <location>
        <begin position="137"/>
        <end position="191"/>
    </location>
</feature>
<dbReference type="PROSITE" id="PS50088">
    <property type="entry name" value="ANK_REPEAT"/>
    <property type="match status" value="3"/>
</dbReference>
<evidence type="ECO:0000256" key="12">
    <source>
        <dbReference type="ARBA" id="ARBA00023163"/>
    </source>
</evidence>
<dbReference type="GO" id="GO:0005739">
    <property type="term" value="C:mitochondrion"/>
    <property type="evidence" value="ECO:0007669"/>
    <property type="project" value="UniProtKB-SubCell"/>
</dbReference>
<dbReference type="SMART" id="SM00248">
    <property type="entry name" value="ANK"/>
    <property type="match status" value="5"/>
</dbReference>
<feature type="compositionally biased region" description="Polar residues" evidence="16">
    <location>
        <begin position="638"/>
        <end position="661"/>
    </location>
</feature>
<keyword evidence="5" id="KW-0597">Phosphoprotein</keyword>
<gene>
    <name evidence="18" type="primary">kank2</name>
</gene>
<dbReference type="InterPro" id="IPR047184">
    <property type="entry name" value="KANK1-4"/>
</dbReference>
<feature type="compositionally biased region" description="Polar residues" evidence="16">
    <location>
        <begin position="273"/>
        <end position="295"/>
    </location>
</feature>
<dbReference type="InterPro" id="IPR021939">
    <property type="entry name" value="KN_motif"/>
</dbReference>
<protein>
    <recommendedName>
        <fullName evidence="13">KN motif and ankyrin repeat domain-containing protein 2</fullName>
    </recommendedName>
</protein>
<keyword evidence="4" id="KW-0963">Cytoplasm</keyword>
<proteinExistence type="predicted"/>
<organism evidence="17 18">
    <name type="scientific">Parambassis ranga</name>
    <name type="common">Indian glassy fish</name>
    <dbReference type="NCBI Taxonomy" id="210632"/>
    <lineage>
        <taxon>Eukaryota</taxon>
        <taxon>Metazoa</taxon>
        <taxon>Chordata</taxon>
        <taxon>Craniata</taxon>
        <taxon>Vertebrata</taxon>
        <taxon>Euteleostomi</taxon>
        <taxon>Actinopterygii</taxon>
        <taxon>Neopterygii</taxon>
        <taxon>Teleostei</taxon>
        <taxon>Neoteleostei</taxon>
        <taxon>Acanthomorphata</taxon>
        <taxon>Ovalentaria</taxon>
        <taxon>Ambassidae</taxon>
        <taxon>Parambassis</taxon>
    </lineage>
</organism>
<feature type="compositionally biased region" description="Basic and acidic residues" evidence="16">
    <location>
        <begin position="687"/>
        <end position="698"/>
    </location>
</feature>
<keyword evidence="3" id="KW-0488">Methylation</keyword>
<keyword evidence="9 14" id="KW-0040">ANK repeat</keyword>
<dbReference type="GO" id="GO:0070563">
    <property type="term" value="P:negative regulation of vitamin D receptor signaling pathway"/>
    <property type="evidence" value="ECO:0007669"/>
    <property type="project" value="TreeGrafter"/>
</dbReference>
<evidence type="ECO:0000256" key="1">
    <source>
        <dbReference type="ARBA" id="ARBA00004173"/>
    </source>
</evidence>
<feature type="region of interest" description="Disordered" evidence="16">
    <location>
        <begin position="7"/>
        <end position="31"/>
    </location>
</feature>